<gene>
    <name evidence="1" type="ORF">DVW87_00800</name>
</gene>
<evidence type="ECO:0008006" key="3">
    <source>
        <dbReference type="Google" id="ProtNLM"/>
    </source>
</evidence>
<comment type="caution">
    <text evidence="1">The sequence shown here is derived from an EMBL/GenBank/DDBJ whole genome shotgun (WGS) entry which is preliminary data.</text>
</comment>
<organism evidence="1 2">
    <name type="scientific">Sphingomonas aracearum</name>
    <dbReference type="NCBI Taxonomy" id="2283317"/>
    <lineage>
        <taxon>Bacteria</taxon>
        <taxon>Pseudomonadati</taxon>
        <taxon>Pseudomonadota</taxon>
        <taxon>Alphaproteobacteria</taxon>
        <taxon>Sphingomonadales</taxon>
        <taxon>Sphingomonadaceae</taxon>
        <taxon>Sphingomonas</taxon>
    </lineage>
</organism>
<evidence type="ECO:0000313" key="1">
    <source>
        <dbReference type="EMBL" id="RDE06303.1"/>
    </source>
</evidence>
<accession>A0A369VW21</accession>
<sequence>MHGLLILDTESVDLPNVSRRRDAEQLYMRCAALMVRSVTAAGLRAVVVTNAAQRVATEFAELGLQDANIVERAFELPADRTIPHRAAHAKLALMRDLAASGEDALMAILDLDAVMLRAPHLGEALTPGRLACFDITPAMFAESGGRCENDVRRISNDQVRVPRWFGGEMVVGDAAAFRSLVEMIDLVEPRYWAEHAGLYHSGDEAPVSTALNLLRERGHHHLDLGEGRHLARWWSTWRPFAQQSLSEAGRACVLHLPADKAFLAGEAGHAFVPSRFLRRYRRHVARRLAVRRLASRFGYRSGEQLACLGPPLALSETCK</sequence>
<dbReference type="AlphaFoldDB" id="A0A369VW21"/>
<keyword evidence="2" id="KW-1185">Reference proteome</keyword>
<evidence type="ECO:0000313" key="2">
    <source>
        <dbReference type="Proteomes" id="UP000253918"/>
    </source>
</evidence>
<name>A0A369VW21_9SPHN</name>
<proteinExistence type="predicted"/>
<reference evidence="1 2" key="1">
    <citation type="submission" date="2018-07" db="EMBL/GenBank/DDBJ databases">
        <title>a novel species of Sphingomonas isolated from the rhizosphere soil of Araceae plant.</title>
        <authorList>
            <person name="Zhiyong W."/>
            <person name="Qinglan Z."/>
            <person name="Zhiwei F."/>
            <person name="Ding X."/>
            <person name="Gejiao W."/>
            <person name="Shixue Z."/>
        </authorList>
    </citation>
    <scope>NUCLEOTIDE SEQUENCE [LARGE SCALE GENOMIC DNA]</scope>
    <source>
        <strain evidence="1 2">WZY 27</strain>
    </source>
</reference>
<protein>
    <recommendedName>
        <fullName evidence="3">Nucleotide-diphospho-sugar transferase domain-containing protein</fullName>
    </recommendedName>
</protein>
<dbReference type="Proteomes" id="UP000253918">
    <property type="component" value="Unassembled WGS sequence"/>
</dbReference>
<dbReference type="EMBL" id="QQNB01000001">
    <property type="protein sequence ID" value="RDE06303.1"/>
    <property type="molecule type" value="Genomic_DNA"/>
</dbReference>